<dbReference type="SUPFAM" id="SSF53335">
    <property type="entry name" value="S-adenosyl-L-methionine-dependent methyltransferases"/>
    <property type="match status" value="1"/>
</dbReference>
<feature type="domain" description="Methyltransferase type 12" evidence="1">
    <location>
        <begin position="198"/>
        <end position="306"/>
    </location>
</feature>
<dbReference type="GO" id="GO:0008168">
    <property type="term" value="F:methyltransferase activity"/>
    <property type="evidence" value="ECO:0007669"/>
    <property type="project" value="UniProtKB-KW"/>
</dbReference>
<dbReference type="AlphaFoldDB" id="A0A0A8UR69"/>
<dbReference type="CDD" id="cd02440">
    <property type="entry name" value="AdoMet_MTases"/>
    <property type="match status" value="1"/>
</dbReference>
<dbReference type="STRING" id="449.LHA_0150"/>
<sequence>MDFADFCEAIKSILTKTTSTNFSKPQLEANNYFLYALARLMNDEGEDEVLKMTRLSILFEGFYQSLAIGYYKQNFLEIRIKRWSQHYGTPTVPFLLSFKEKIDQTKQLFIEPSIQNQKERRRPWFVNKQENFKVDEMNKVIINPLIPSLINTPSDEIMGTFTKTYNPLGGFTTAPCDEISQKFIEHAALISQRGGKVLEIGAAFGAATLAAITKGATVFCNDISAENLAVVRNRSKKILEDEDNATTADHNRLVLIPGEFPNELSGLPEKSFDAILICRVLHFFTGSKIEEALVLMSKLLVPGGKIYIVCETPYLKNWQRFIPEFNRRVENNIEWPGEITNPSEYESSGRVNSLPSFVHWITREVLERSLIRTGFTVKHSMYINRCGQFPEDLLLPECGKESVGAIGINESDGL</sequence>
<dbReference type="Pfam" id="PF08242">
    <property type="entry name" value="Methyltransf_12"/>
    <property type="match status" value="1"/>
</dbReference>
<protein>
    <submittedName>
        <fullName evidence="2">Methyltransferase</fullName>
    </submittedName>
</protein>
<evidence type="ECO:0000313" key="3">
    <source>
        <dbReference type="Proteomes" id="UP000032803"/>
    </source>
</evidence>
<dbReference type="Gene3D" id="3.40.50.150">
    <property type="entry name" value="Vaccinia Virus protein VP39"/>
    <property type="match status" value="1"/>
</dbReference>
<dbReference type="HOGENOM" id="CLU_771157_0_0_6"/>
<organism evidence="2 3">
    <name type="scientific">Legionella hackeliae</name>
    <dbReference type="NCBI Taxonomy" id="449"/>
    <lineage>
        <taxon>Bacteria</taxon>
        <taxon>Pseudomonadati</taxon>
        <taxon>Pseudomonadota</taxon>
        <taxon>Gammaproteobacteria</taxon>
        <taxon>Legionellales</taxon>
        <taxon>Legionellaceae</taxon>
        <taxon>Legionella</taxon>
    </lineage>
</organism>
<keyword evidence="2" id="KW-0489">Methyltransferase</keyword>
<accession>A0A0A8UR69</accession>
<dbReference type="EMBL" id="LN681225">
    <property type="protein sequence ID" value="CEK09264.1"/>
    <property type="molecule type" value="Genomic_DNA"/>
</dbReference>
<name>A0A0A8UR69_LEGHA</name>
<dbReference type="KEGG" id="lha:LHA_0150"/>
<evidence type="ECO:0000313" key="2">
    <source>
        <dbReference type="EMBL" id="CEK09264.1"/>
    </source>
</evidence>
<evidence type="ECO:0000259" key="1">
    <source>
        <dbReference type="Pfam" id="PF08242"/>
    </source>
</evidence>
<dbReference type="InterPro" id="IPR013217">
    <property type="entry name" value="Methyltransf_12"/>
</dbReference>
<dbReference type="InterPro" id="IPR029063">
    <property type="entry name" value="SAM-dependent_MTases_sf"/>
</dbReference>
<dbReference type="InterPro" id="IPR050508">
    <property type="entry name" value="Methyltransf_Superfamily"/>
</dbReference>
<dbReference type="RefSeq" id="WP_045104826.1">
    <property type="nucleotide sequence ID" value="NZ_UGOC01000002.1"/>
</dbReference>
<dbReference type="GO" id="GO:0032259">
    <property type="term" value="P:methylation"/>
    <property type="evidence" value="ECO:0007669"/>
    <property type="project" value="UniProtKB-KW"/>
</dbReference>
<keyword evidence="3" id="KW-1185">Reference proteome</keyword>
<reference evidence="3" key="1">
    <citation type="submission" date="2014-09" db="EMBL/GenBank/DDBJ databases">
        <authorList>
            <person name="Gomez-Valero L."/>
        </authorList>
    </citation>
    <scope>NUCLEOTIDE SEQUENCE [LARGE SCALE GENOMIC DNA]</scope>
    <source>
        <strain evidence="3">ATCC35250</strain>
    </source>
</reference>
<gene>
    <name evidence="2" type="ORF">LHA_0150</name>
</gene>
<dbReference type="OrthoDB" id="5632330at2"/>
<keyword evidence="2" id="KW-0808">Transferase</keyword>
<proteinExistence type="predicted"/>
<dbReference type="PANTHER" id="PTHR42912">
    <property type="entry name" value="METHYLTRANSFERASE"/>
    <property type="match status" value="1"/>
</dbReference>
<dbReference type="Proteomes" id="UP000032803">
    <property type="component" value="Chromosome I"/>
</dbReference>